<dbReference type="SFLD" id="SFLDG01067">
    <property type="entry name" value="SPASM/twitch_domain_containing"/>
    <property type="match status" value="1"/>
</dbReference>
<dbReference type="NCBIfam" id="TIGR04269">
    <property type="entry name" value="SAM_SPASM_FxsB"/>
    <property type="match status" value="1"/>
</dbReference>
<dbReference type="InterPro" id="IPR013785">
    <property type="entry name" value="Aldolase_TIM"/>
</dbReference>
<dbReference type="CDD" id="cd01335">
    <property type="entry name" value="Radical_SAM"/>
    <property type="match status" value="1"/>
</dbReference>
<gene>
    <name evidence="8" type="ORF">ACFO0B_14010</name>
</gene>
<feature type="domain" description="Radical SAM core" evidence="7">
    <location>
        <begin position="29"/>
        <end position="267"/>
    </location>
</feature>
<dbReference type="SUPFAM" id="SSF102114">
    <property type="entry name" value="Radical SAM enzymes"/>
    <property type="match status" value="1"/>
</dbReference>
<keyword evidence="5" id="KW-0408">Iron</keyword>
<dbReference type="InterPro" id="IPR058240">
    <property type="entry name" value="rSAM_sf"/>
</dbReference>
<keyword evidence="4" id="KW-0479">Metal-binding</keyword>
<evidence type="ECO:0000313" key="9">
    <source>
        <dbReference type="Proteomes" id="UP001595696"/>
    </source>
</evidence>
<dbReference type="PANTHER" id="PTHR43273:SF8">
    <property type="entry name" value="RADICAL SAM DOMAIN PROTEIN"/>
    <property type="match status" value="1"/>
</dbReference>
<keyword evidence="3" id="KW-0949">S-adenosyl-L-methionine</keyword>
<evidence type="ECO:0000256" key="3">
    <source>
        <dbReference type="ARBA" id="ARBA00022691"/>
    </source>
</evidence>
<evidence type="ECO:0000256" key="5">
    <source>
        <dbReference type="ARBA" id="ARBA00023004"/>
    </source>
</evidence>
<dbReference type="Pfam" id="PF04055">
    <property type="entry name" value="Radical_SAM"/>
    <property type="match status" value="1"/>
</dbReference>
<evidence type="ECO:0000259" key="7">
    <source>
        <dbReference type="PROSITE" id="PS51918"/>
    </source>
</evidence>
<dbReference type="SFLD" id="SFLDS00029">
    <property type="entry name" value="Radical_SAM"/>
    <property type="match status" value="1"/>
</dbReference>
<comment type="cofactor">
    <cofactor evidence="1">
        <name>[4Fe-4S] cluster</name>
        <dbReference type="ChEBI" id="CHEBI:49883"/>
    </cofactor>
</comment>
<sequence>MPSAAIPSAEWPSATHFDIPAMLAAGWRPSAFTEFVVKIASRCNLDCDYCYMYHAADQSWRAQPKLMSAETVSALGRRIAEHADTHSLEYVGVSLHGGEPLLAGAAYIQRFTDLMNAELAGHCEMSLVCQSNGTLITDEIAAVLQRNRIRVGISLDGDRDANDRHRRYRNGVSSFDAVLRGIDTLRNVDADLFSGVLATIDLRNDPVGTYRQLADLNVEHCDLLFPHANWTTPPPAAGADSPTPYADWLIPIFDLWYRQPRQPLKIRIFRDIMNLLLGGGGGFEMVGHGPVTLLSIETDGSIELVDTLKTSYEGAAATSLTLRDSPLDEALSHPGVVARQIGLDALAEPCLDCRFRDVCGGGMYTHRYRAGSGYKNPSVYCADLYTLIAHIESAMRADLNTMNGAER</sequence>
<keyword evidence="9" id="KW-1185">Reference proteome</keyword>
<dbReference type="Gene3D" id="3.20.20.70">
    <property type="entry name" value="Aldolase class I"/>
    <property type="match status" value="1"/>
</dbReference>
<comment type="caution">
    <text evidence="8">The sequence shown here is derived from an EMBL/GenBank/DDBJ whole genome shotgun (WGS) entry which is preliminary data.</text>
</comment>
<dbReference type="RefSeq" id="WP_378612840.1">
    <property type="nucleotide sequence ID" value="NZ_JBHSAX010000013.1"/>
</dbReference>
<evidence type="ECO:0000313" key="8">
    <source>
        <dbReference type="EMBL" id="MFC3963106.1"/>
    </source>
</evidence>
<dbReference type="InterPro" id="IPR000385">
    <property type="entry name" value="MoaA_NifB_PqqE_Fe-S-bd_CS"/>
</dbReference>
<dbReference type="Proteomes" id="UP001595696">
    <property type="component" value="Unassembled WGS sequence"/>
</dbReference>
<keyword evidence="6" id="KW-0411">Iron-sulfur</keyword>
<protein>
    <submittedName>
        <fullName evidence="8">FxsB family cyclophane-forming radical SAM/SPASM peptide maturase</fullName>
    </submittedName>
</protein>
<reference evidence="9" key="1">
    <citation type="journal article" date="2019" name="Int. J. Syst. Evol. Microbiol.">
        <title>The Global Catalogue of Microorganisms (GCM) 10K type strain sequencing project: providing services to taxonomists for standard genome sequencing and annotation.</title>
        <authorList>
            <consortium name="The Broad Institute Genomics Platform"/>
            <consortium name="The Broad Institute Genome Sequencing Center for Infectious Disease"/>
            <person name="Wu L."/>
            <person name="Ma J."/>
        </authorList>
    </citation>
    <scope>NUCLEOTIDE SEQUENCE [LARGE SCALE GENOMIC DNA]</scope>
    <source>
        <strain evidence="9">CGMCC 4.7330</strain>
    </source>
</reference>
<evidence type="ECO:0000256" key="6">
    <source>
        <dbReference type="ARBA" id="ARBA00023014"/>
    </source>
</evidence>
<dbReference type="InterPro" id="IPR026335">
    <property type="entry name" value="rSAM_SPASM_FxsB"/>
</dbReference>
<proteinExistence type="predicted"/>
<dbReference type="InterPro" id="IPR023867">
    <property type="entry name" value="Sulphatase_maturase_rSAM"/>
</dbReference>
<organism evidence="8 9">
    <name type="scientific">Nocardia jiangsuensis</name>
    <dbReference type="NCBI Taxonomy" id="1691563"/>
    <lineage>
        <taxon>Bacteria</taxon>
        <taxon>Bacillati</taxon>
        <taxon>Actinomycetota</taxon>
        <taxon>Actinomycetes</taxon>
        <taxon>Mycobacteriales</taxon>
        <taxon>Nocardiaceae</taxon>
        <taxon>Nocardia</taxon>
    </lineage>
</organism>
<evidence type="ECO:0000256" key="1">
    <source>
        <dbReference type="ARBA" id="ARBA00001966"/>
    </source>
</evidence>
<evidence type="ECO:0000256" key="4">
    <source>
        <dbReference type="ARBA" id="ARBA00022723"/>
    </source>
</evidence>
<dbReference type="PANTHER" id="PTHR43273">
    <property type="entry name" value="ANAEROBIC SULFATASE-MATURATING ENZYME HOMOLOG ASLB-RELATED"/>
    <property type="match status" value="1"/>
</dbReference>
<dbReference type="PROSITE" id="PS01305">
    <property type="entry name" value="MOAA_NIFB_PQQE"/>
    <property type="match status" value="1"/>
</dbReference>
<dbReference type="InterPro" id="IPR007197">
    <property type="entry name" value="rSAM"/>
</dbReference>
<dbReference type="SFLD" id="SFLDG01386">
    <property type="entry name" value="main_SPASM_domain-containing"/>
    <property type="match status" value="1"/>
</dbReference>
<accession>A0ABV8DSQ5</accession>
<keyword evidence="2" id="KW-0004">4Fe-4S</keyword>
<name>A0ABV8DSQ5_9NOCA</name>
<dbReference type="EMBL" id="JBHSAX010000013">
    <property type="protein sequence ID" value="MFC3963106.1"/>
    <property type="molecule type" value="Genomic_DNA"/>
</dbReference>
<evidence type="ECO:0000256" key="2">
    <source>
        <dbReference type="ARBA" id="ARBA00022485"/>
    </source>
</evidence>
<dbReference type="SFLD" id="SFLDG01072">
    <property type="entry name" value="dehydrogenase_like"/>
    <property type="match status" value="1"/>
</dbReference>
<dbReference type="PROSITE" id="PS51918">
    <property type="entry name" value="RADICAL_SAM"/>
    <property type="match status" value="1"/>
</dbReference>